<evidence type="ECO:0000313" key="9">
    <source>
        <dbReference type="EMBL" id="BAL84264.1"/>
    </source>
</evidence>
<keyword evidence="4 7" id="KW-0812">Transmembrane</keyword>
<dbReference type="EMBL" id="AP012292">
    <property type="protein sequence ID" value="BAL84264.1"/>
    <property type="molecule type" value="Genomic_DNA"/>
</dbReference>
<sequence length="500" mass="55357">MKEISYVDELYIAPCVQGNLLAEEEIVPRKYAEAKRAKADKFYKAMALFYFFCLWELISYLNMRSGWFNPVFLPSPVTVLETGYEYLMNGTLILHIGMSFYRMLAGFLLGVAGALVVGIMIAMSRTWDNLLSPILNMVGPIPVFAFLPMFLIWFGIGEASKIALIAYATFVPMLIYIIGGIRETDPILIRSAKSLGATNYQIFTKVILNSALPKIFEGMKMSLALTFSALVVAEMMGASTGLGYIIVNAKNWFKMADMFLAANGVPVKIVAPMADIGNTQCVVARKDAGINKAKDLEGKKIGMAAGSGVLIAIRNMANDMNVDVNKINFVTLSPSDQIAAMEHGDIDAMACWEPWVSNGQKAGGKLLFSGLKSYLEDKQGDVSWLSFYTTMQVTDNFLKERPEDVKAMLRALKKATDFINEHPDEAAEIIAKEINLDKDQVKHIMAQNKYDMKFDAHFKAACTEMSAFMLEMKNIPTNPDFTKYADPSSLKAVDASLVTE</sequence>
<protein>
    <submittedName>
        <fullName evidence="9">Putative ABC transporter permease protein</fullName>
    </submittedName>
</protein>
<feature type="transmembrane region" description="Helical" evidence="7">
    <location>
        <begin position="45"/>
        <end position="63"/>
    </location>
</feature>
<evidence type="ECO:0000256" key="5">
    <source>
        <dbReference type="ARBA" id="ARBA00022989"/>
    </source>
</evidence>
<dbReference type="PROSITE" id="PS50928">
    <property type="entry name" value="ABC_TM1"/>
    <property type="match status" value="1"/>
</dbReference>
<dbReference type="KEGG" id="sri:SELR_25560"/>
<dbReference type="CDD" id="cd06261">
    <property type="entry name" value="TM_PBP2"/>
    <property type="match status" value="1"/>
</dbReference>
<dbReference type="PATRIC" id="fig|927704.6.peg.2640"/>
<keyword evidence="5 7" id="KW-1133">Transmembrane helix</keyword>
<dbReference type="SUPFAM" id="SSF161098">
    <property type="entry name" value="MetI-like"/>
    <property type="match status" value="1"/>
</dbReference>
<dbReference type="InterPro" id="IPR000515">
    <property type="entry name" value="MetI-like"/>
</dbReference>
<evidence type="ECO:0000256" key="1">
    <source>
        <dbReference type="ARBA" id="ARBA00004651"/>
    </source>
</evidence>
<proteinExistence type="inferred from homology"/>
<organism evidence="9 10">
    <name type="scientific">Selenomonas ruminantium subsp. lactilytica (strain NBRC 103574 / TAM6421)</name>
    <dbReference type="NCBI Taxonomy" id="927704"/>
    <lineage>
        <taxon>Bacteria</taxon>
        <taxon>Bacillati</taxon>
        <taxon>Bacillota</taxon>
        <taxon>Negativicutes</taxon>
        <taxon>Selenomonadales</taxon>
        <taxon>Selenomonadaceae</taxon>
        <taxon>Selenomonas</taxon>
    </lineage>
</organism>
<dbReference type="OrthoDB" id="9796361at2"/>
<dbReference type="InterPro" id="IPR015168">
    <property type="entry name" value="SsuA/THI5"/>
</dbReference>
<keyword evidence="2 7" id="KW-0813">Transport</keyword>
<evidence type="ECO:0000256" key="2">
    <source>
        <dbReference type="ARBA" id="ARBA00022448"/>
    </source>
</evidence>
<evidence type="ECO:0000256" key="7">
    <source>
        <dbReference type="RuleBase" id="RU363032"/>
    </source>
</evidence>
<accession>I0GU27</accession>
<feature type="domain" description="ABC transmembrane type-1" evidence="8">
    <location>
        <begin position="96"/>
        <end position="278"/>
    </location>
</feature>
<dbReference type="PANTHER" id="PTHR30151">
    <property type="entry name" value="ALKANE SULFONATE ABC TRANSPORTER-RELATED, MEMBRANE SUBUNIT"/>
    <property type="match status" value="1"/>
</dbReference>
<dbReference type="Gene3D" id="3.40.190.10">
    <property type="entry name" value="Periplasmic binding protein-like II"/>
    <property type="match status" value="2"/>
</dbReference>
<evidence type="ECO:0000256" key="6">
    <source>
        <dbReference type="ARBA" id="ARBA00023136"/>
    </source>
</evidence>
<dbReference type="HOGENOM" id="CLU_545002_0_0_9"/>
<name>I0GU27_SELRL</name>
<dbReference type="InterPro" id="IPR035906">
    <property type="entry name" value="MetI-like_sf"/>
</dbReference>
<keyword evidence="6 7" id="KW-0472">Membrane</keyword>
<evidence type="ECO:0000256" key="3">
    <source>
        <dbReference type="ARBA" id="ARBA00022475"/>
    </source>
</evidence>
<dbReference type="AlphaFoldDB" id="I0GU27"/>
<comment type="subcellular location">
    <subcellularLocation>
        <location evidence="1 7">Cell membrane</location>
        <topology evidence="1 7">Multi-pass membrane protein</topology>
    </subcellularLocation>
</comment>
<feature type="transmembrane region" description="Helical" evidence="7">
    <location>
        <begin position="162"/>
        <end position="181"/>
    </location>
</feature>
<dbReference type="RefSeq" id="WP_014425683.1">
    <property type="nucleotide sequence ID" value="NC_017068.1"/>
</dbReference>
<evidence type="ECO:0000313" key="10">
    <source>
        <dbReference type="Proteomes" id="UP000007887"/>
    </source>
</evidence>
<feature type="transmembrane region" description="Helical" evidence="7">
    <location>
        <begin position="134"/>
        <end position="156"/>
    </location>
</feature>
<comment type="similarity">
    <text evidence="7">Belongs to the binding-protein-dependent transport system permease family.</text>
</comment>
<reference evidence="9 10" key="1">
    <citation type="submission" date="2011-10" db="EMBL/GenBank/DDBJ databases">
        <title>Whole genome sequence of Selenomonas ruminantium subsp. lactilytica TAM6421.</title>
        <authorList>
            <person name="Oguchi A."/>
            <person name="Ankai A."/>
            <person name="Kaneko J."/>
            <person name="Yamada-Narita S."/>
            <person name="Fukui S."/>
            <person name="Takahashi M."/>
            <person name="Onodera T."/>
            <person name="Kojima S."/>
            <person name="Fushimi T."/>
            <person name="Abe N."/>
            <person name="Kamio Y."/>
            <person name="Yamazaki S."/>
            <person name="Fujita N."/>
        </authorList>
    </citation>
    <scope>NUCLEOTIDE SEQUENCE [LARGE SCALE GENOMIC DNA]</scope>
    <source>
        <strain evidence="10">NBRC 103574 / TAM6421</strain>
    </source>
</reference>
<keyword evidence="3" id="KW-1003">Cell membrane</keyword>
<dbReference type="GO" id="GO:0055085">
    <property type="term" value="P:transmembrane transport"/>
    <property type="evidence" value="ECO:0007669"/>
    <property type="project" value="InterPro"/>
</dbReference>
<dbReference type="PANTHER" id="PTHR30151:SF0">
    <property type="entry name" value="ABC TRANSPORTER PERMEASE PROTEIN MJ0413-RELATED"/>
    <property type="match status" value="1"/>
</dbReference>
<dbReference type="Pfam" id="PF00528">
    <property type="entry name" value="BPD_transp_1"/>
    <property type="match status" value="1"/>
</dbReference>
<feature type="transmembrane region" description="Helical" evidence="7">
    <location>
        <begin position="100"/>
        <end position="122"/>
    </location>
</feature>
<dbReference type="SUPFAM" id="SSF53850">
    <property type="entry name" value="Periplasmic binding protein-like II"/>
    <property type="match status" value="1"/>
</dbReference>
<evidence type="ECO:0000259" key="8">
    <source>
        <dbReference type="PROSITE" id="PS50928"/>
    </source>
</evidence>
<dbReference type="GO" id="GO:0005886">
    <property type="term" value="C:plasma membrane"/>
    <property type="evidence" value="ECO:0007669"/>
    <property type="project" value="UniProtKB-SubCell"/>
</dbReference>
<feature type="transmembrane region" description="Helical" evidence="7">
    <location>
        <begin position="223"/>
        <end position="247"/>
    </location>
</feature>
<evidence type="ECO:0000256" key="4">
    <source>
        <dbReference type="ARBA" id="ARBA00022692"/>
    </source>
</evidence>
<dbReference type="eggNOG" id="COG0715">
    <property type="taxonomic scope" value="Bacteria"/>
</dbReference>
<dbReference type="Proteomes" id="UP000007887">
    <property type="component" value="Chromosome"/>
</dbReference>
<dbReference type="Pfam" id="PF09084">
    <property type="entry name" value="NMT1"/>
    <property type="match status" value="1"/>
</dbReference>
<dbReference type="eggNOG" id="COG0600">
    <property type="taxonomic scope" value="Bacteria"/>
</dbReference>
<dbReference type="Gene3D" id="1.10.3720.10">
    <property type="entry name" value="MetI-like"/>
    <property type="match status" value="1"/>
</dbReference>
<gene>
    <name evidence="9" type="ordered locus">SELR_25560</name>
</gene>